<evidence type="ECO:0000259" key="6">
    <source>
        <dbReference type="Pfam" id="PF02782"/>
    </source>
</evidence>
<dbReference type="Proteomes" id="UP000178606">
    <property type="component" value="Unassembled WGS sequence"/>
</dbReference>
<dbReference type="Pfam" id="PF02782">
    <property type="entry name" value="FGGY_C"/>
    <property type="match status" value="1"/>
</dbReference>
<feature type="domain" description="Carbohydrate kinase FGGY N-terminal" evidence="5">
    <location>
        <begin position="4"/>
        <end position="252"/>
    </location>
</feature>
<comment type="similarity">
    <text evidence="1 4">Belongs to the FGGY kinase family.</text>
</comment>
<dbReference type="GO" id="GO:0016773">
    <property type="term" value="F:phosphotransferase activity, alcohol group as acceptor"/>
    <property type="evidence" value="ECO:0007669"/>
    <property type="project" value="InterPro"/>
</dbReference>
<accession>A0A1F6CQF6</accession>
<dbReference type="InterPro" id="IPR000577">
    <property type="entry name" value="Carb_kinase_FGGY"/>
</dbReference>
<evidence type="ECO:0000256" key="2">
    <source>
        <dbReference type="ARBA" id="ARBA00022679"/>
    </source>
</evidence>
<name>A0A1F6CQF6_HANXR</name>
<dbReference type="CDD" id="cd07777">
    <property type="entry name" value="ASKHA_NBD_FGGY_SHK"/>
    <property type="match status" value="1"/>
</dbReference>
<comment type="caution">
    <text evidence="7">The sequence shown here is derived from an EMBL/GenBank/DDBJ whole genome shotgun (WGS) entry which is preliminary data.</text>
</comment>
<dbReference type="GO" id="GO:0016301">
    <property type="term" value="F:kinase activity"/>
    <property type="evidence" value="ECO:0007669"/>
    <property type="project" value="UniProtKB-KW"/>
</dbReference>
<proteinExistence type="inferred from homology"/>
<dbReference type="Pfam" id="PF00370">
    <property type="entry name" value="FGGY_N"/>
    <property type="match status" value="1"/>
</dbReference>
<reference evidence="7 8" key="1">
    <citation type="journal article" date="2016" name="Nat. Commun.">
        <title>Thousands of microbial genomes shed light on interconnected biogeochemical processes in an aquifer system.</title>
        <authorList>
            <person name="Anantharaman K."/>
            <person name="Brown C.T."/>
            <person name="Hug L.A."/>
            <person name="Sharon I."/>
            <person name="Castelle C.J."/>
            <person name="Probst A.J."/>
            <person name="Thomas B.C."/>
            <person name="Singh A."/>
            <person name="Wilkins M.J."/>
            <person name="Karaoz U."/>
            <person name="Brodie E.L."/>
            <person name="Williams K.H."/>
            <person name="Hubbard S.S."/>
            <person name="Banfield J.F."/>
        </authorList>
    </citation>
    <scope>NUCLEOTIDE SEQUENCE [LARGE SCALE GENOMIC DNA]</scope>
    <source>
        <strain evidence="8">RIFCSPLOWO2_12_FULL_64_10</strain>
    </source>
</reference>
<feature type="domain" description="Carbohydrate kinase FGGY C-terminal" evidence="6">
    <location>
        <begin position="292"/>
        <end position="456"/>
    </location>
</feature>
<dbReference type="InterPro" id="IPR043129">
    <property type="entry name" value="ATPase_NBD"/>
</dbReference>
<dbReference type="PROSITE" id="PS00445">
    <property type="entry name" value="FGGY_KINASES_2"/>
    <property type="match status" value="1"/>
</dbReference>
<evidence type="ECO:0000313" key="7">
    <source>
        <dbReference type="EMBL" id="OGG51320.1"/>
    </source>
</evidence>
<keyword evidence="2 4" id="KW-0808">Transferase</keyword>
<evidence type="ECO:0000256" key="1">
    <source>
        <dbReference type="ARBA" id="ARBA00009156"/>
    </source>
</evidence>
<dbReference type="InterPro" id="IPR018485">
    <property type="entry name" value="FGGY_C"/>
</dbReference>
<dbReference type="GO" id="GO:0005975">
    <property type="term" value="P:carbohydrate metabolic process"/>
    <property type="evidence" value="ECO:0007669"/>
    <property type="project" value="InterPro"/>
</dbReference>
<evidence type="ECO:0000256" key="4">
    <source>
        <dbReference type="RuleBase" id="RU003733"/>
    </source>
</evidence>
<protein>
    <recommendedName>
        <fullName evidence="9">Carbohydrate kinase FGGY N-terminal domain-containing protein</fullName>
    </recommendedName>
</protein>
<organism evidence="7 8">
    <name type="scientific">Handelsmanbacteria sp. (strain RIFCSPLOWO2_12_FULL_64_10)</name>
    <dbReference type="NCBI Taxonomy" id="1817868"/>
    <lineage>
        <taxon>Bacteria</taxon>
        <taxon>Candidatus Handelsmaniibacteriota</taxon>
    </lineage>
</organism>
<dbReference type="PANTHER" id="PTHR43095">
    <property type="entry name" value="SUGAR KINASE"/>
    <property type="match status" value="1"/>
</dbReference>
<dbReference type="InterPro" id="IPR018484">
    <property type="entry name" value="FGGY_N"/>
</dbReference>
<dbReference type="PIRSF" id="PIRSF000538">
    <property type="entry name" value="GlpK"/>
    <property type="match status" value="1"/>
</dbReference>
<dbReference type="AlphaFoldDB" id="A0A1F6CQF6"/>
<dbReference type="EMBL" id="MFKF01000187">
    <property type="protein sequence ID" value="OGG51320.1"/>
    <property type="molecule type" value="Genomic_DNA"/>
</dbReference>
<dbReference type="Gene3D" id="3.30.420.40">
    <property type="match status" value="2"/>
</dbReference>
<dbReference type="InterPro" id="IPR050406">
    <property type="entry name" value="FGGY_Carb_Kinase"/>
</dbReference>
<evidence type="ECO:0000256" key="3">
    <source>
        <dbReference type="ARBA" id="ARBA00022777"/>
    </source>
</evidence>
<gene>
    <name evidence="7" type="ORF">A3F84_02960</name>
</gene>
<evidence type="ECO:0008006" key="9">
    <source>
        <dbReference type="Google" id="ProtNLM"/>
    </source>
</evidence>
<keyword evidence="3 4" id="KW-0418">Kinase</keyword>
<sequence length="474" mass="49592">MGRYLGLDVGTTTITALALDAASGEVVAVRTVPNACEVTSPEDRRRGRSEWDAAKMVALALGVIREAVRAGGTTQGIGVTGQMHGTLLVSEAGAPVGPFIGWQDRRGMEAPDGRSYVERIQALADELGAGGRICKPRAGYLGTTLFWMAVNGVLPRVPFVASFLPDYIVASLTGARPVTDATDAAGSGLFDVFSLKWEEGLIGALGLSRGMLPEAQPSGSRAGGLTRAAAAATGLPEGLPVCVACGDNQASFAGSVGDYGHDLLVNIGTGGQVSAHVDRAMLTEGLEARPYVDGKYLLVGAGLVGGRSYAWLRDVFREIGRAFFGGGGDEDLYDAMNRLAAAVPPGCEGLRCEPLFTGTRREPDRRGVWSGVGAANFTPGHLARALLEGIAEQFRLMYGEMERLGAGGRTRLIGAGNGVRKNPLLREILADAFGMRMQTPAHREEAAFGAALLAAVGDGAFSRLQEAGKLIRYE</sequence>
<evidence type="ECO:0000313" key="8">
    <source>
        <dbReference type="Proteomes" id="UP000178606"/>
    </source>
</evidence>
<evidence type="ECO:0000259" key="5">
    <source>
        <dbReference type="Pfam" id="PF00370"/>
    </source>
</evidence>
<dbReference type="InterPro" id="IPR018483">
    <property type="entry name" value="Carb_kinase_FGGY_CS"/>
</dbReference>
<dbReference type="SUPFAM" id="SSF53067">
    <property type="entry name" value="Actin-like ATPase domain"/>
    <property type="match status" value="2"/>
</dbReference>